<dbReference type="Gene3D" id="1.10.10.160">
    <property type="match status" value="1"/>
</dbReference>
<evidence type="ECO:0000259" key="16">
    <source>
        <dbReference type="PROSITE" id="PS51198"/>
    </source>
</evidence>
<evidence type="ECO:0000313" key="19">
    <source>
        <dbReference type="Proteomes" id="UP000188342"/>
    </source>
</evidence>
<evidence type="ECO:0000256" key="12">
    <source>
        <dbReference type="ARBA" id="ARBA00034617"/>
    </source>
</evidence>
<dbReference type="GO" id="GO:0003677">
    <property type="term" value="F:DNA binding"/>
    <property type="evidence" value="ECO:0007669"/>
    <property type="project" value="UniProtKB-KW"/>
</dbReference>
<comment type="catalytic activity">
    <reaction evidence="12">
        <text>Couples ATP hydrolysis with the unwinding of duplex DNA by translocating in the 3'-5' direction.</text>
        <dbReference type="EC" id="5.6.2.4"/>
    </reaction>
</comment>
<dbReference type="InterPro" id="IPR027417">
    <property type="entry name" value="P-loop_NTPase"/>
</dbReference>
<evidence type="ECO:0000256" key="4">
    <source>
        <dbReference type="ARBA" id="ARBA00022763"/>
    </source>
</evidence>
<reference evidence="18 19" key="1">
    <citation type="submission" date="2017-02" db="EMBL/GenBank/DDBJ databases">
        <authorList>
            <person name="Peterson S.W."/>
        </authorList>
    </citation>
    <scope>NUCLEOTIDE SEQUENCE [LARGE SCALE GENOMIC DNA]</scope>
    <source>
        <strain evidence="18 19">LSP_Lj1</strain>
    </source>
</reference>
<dbReference type="EC" id="5.6.2.4" evidence="13"/>
<keyword evidence="5 15" id="KW-0378">Hydrolase</keyword>
<feature type="domain" description="UvrD-like helicase ATP-binding" evidence="16">
    <location>
        <begin position="27"/>
        <end position="320"/>
    </location>
</feature>
<evidence type="ECO:0000256" key="6">
    <source>
        <dbReference type="ARBA" id="ARBA00022806"/>
    </source>
</evidence>
<dbReference type="Gene3D" id="3.40.50.300">
    <property type="entry name" value="P-loop containing nucleotide triphosphate hydrolases"/>
    <property type="match status" value="2"/>
</dbReference>
<dbReference type="PROSITE" id="PS51217">
    <property type="entry name" value="UVRD_HELICASE_CTER"/>
    <property type="match status" value="1"/>
</dbReference>
<keyword evidence="11" id="KW-0413">Isomerase</keyword>
<evidence type="ECO:0000313" key="18">
    <source>
        <dbReference type="EMBL" id="SJN36085.1"/>
    </source>
</evidence>
<keyword evidence="4" id="KW-0227">DNA damage</keyword>
<dbReference type="InterPro" id="IPR000212">
    <property type="entry name" value="DNA_helicase_UvrD/REP"/>
</dbReference>
<dbReference type="GO" id="GO:0005524">
    <property type="term" value="F:ATP binding"/>
    <property type="evidence" value="ECO:0007669"/>
    <property type="project" value="UniProtKB-UniRule"/>
</dbReference>
<dbReference type="EMBL" id="FUKQ01000035">
    <property type="protein sequence ID" value="SJN36085.1"/>
    <property type="molecule type" value="Genomic_DNA"/>
</dbReference>
<dbReference type="InterPro" id="IPR014017">
    <property type="entry name" value="DNA_helicase_UvrD-like_C"/>
</dbReference>
<evidence type="ECO:0000256" key="8">
    <source>
        <dbReference type="ARBA" id="ARBA00022840"/>
    </source>
</evidence>
<dbReference type="AlphaFoldDB" id="A0A1R4JW79"/>
<protein>
    <recommendedName>
        <fullName evidence="13">DNA 3'-5' helicase</fullName>
        <ecNumber evidence="13">5.6.2.4</ecNumber>
    </recommendedName>
</protein>
<keyword evidence="2" id="KW-0540">Nuclease</keyword>
<dbReference type="SUPFAM" id="SSF52980">
    <property type="entry name" value="Restriction endonuclease-like"/>
    <property type="match status" value="1"/>
</dbReference>
<dbReference type="InterPro" id="IPR038726">
    <property type="entry name" value="PDDEXK_AddAB-type"/>
</dbReference>
<keyword evidence="6 15" id="KW-0347">Helicase</keyword>
<evidence type="ECO:0000256" key="14">
    <source>
        <dbReference type="ARBA" id="ARBA00048988"/>
    </source>
</evidence>
<gene>
    <name evidence="18" type="ORF">FM114_09905</name>
</gene>
<accession>A0A1R4JW79</accession>
<evidence type="ECO:0000256" key="15">
    <source>
        <dbReference type="PROSITE-ProRule" id="PRU00560"/>
    </source>
</evidence>
<dbReference type="Gene3D" id="1.10.486.10">
    <property type="entry name" value="PCRA, domain 4"/>
    <property type="match status" value="1"/>
</dbReference>
<dbReference type="GO" id="GO:0004527">
    <property type="term" value="F:exonuclease activity"/>
    <property type="evidence" value="ECO:0007669"/>
    <property type="project" value="UniProtKB-KW"/>
</dbReference>
<keyword evidence="19" id="KW-1185">Reference proteome</keyword>
<dbReference type="GO" id="GO:0005829">
    <property type="term" value="C:cytosol"/>
    <property type="evidence" value="ECO:0007669"/>
    <property type="project" value="TreeGrafter"/>
</dbReference>
<sequence length="1090" mass="118196">MVDVAERRFTLTPALRPKERPVELDEAQLRVVTHRGTPGQGNALLVAGGPGTGKTTTLVESVAARASDQDLTPHLVLTWSRPAAQELRARLVRRVGRSQVAPKVMTVHGFCHALVRRFADTELFQGEVRLLTAPEQEFRVRELLAGHDTTGWPQDLLAASGTRTFATEVRAVLARTRQLGMDPADVVAAGRAARRPEWVAVGGFFDDYLDVLDAEGVLDYPELVHRSRLLLLEPEVRRALASELVSVHVDEYAECDPAQIGLLADLAGLGLDVLAFADPSTTVFAFRGADLRGVVDFGRAFAREGVETARINLETDHRHAVEVARACALVAARLPTNGAAPTASAHGSAPKGRVRARVHETFGSMVEHVAELLRQAHLEDGLDWHDMAVMTRSGRGDLPALARGLQAAGVPIEVAGDEIALAEELAVRPLLLGLEAAVDLARGQDPEPDAIARLLRSPLGGMDSLALRRLGRILRSHELDLDTGDDQAARLLAARPSSQLVSELVCDPERAEVFADDEGNLPPEVRRAAQLGRLMAQVAGVVARGGSAHVALWQLWSGTRWPEALRDQALAGDDASARAHRDMDAVCALFDLAARDSQLVGDKGVRALVAEVAGQAIPADTSRESDLTDRGVRLVTAHRAKGQQWPLVVVVGVQEGTWPNLTRRGTLLEPDRLTPDGVLPPSPTSGVLAEERRLFHLACSRASQTLVVCAVEGVEGEGDQPSRFLSELGVSVEQVPGRSRRPMTLPAVVAELRRVSTDPAVAPGLREAAAARLALLADQTDRDGRPLVPSASPGSWWGINDYSQAEAAVMDPQAPITLSGSQVEALLDCPRQWFLARQARAEAQRGSAASLGSVVHVLAQHALSDGLDPDEMAAHLDDVWEQIRFDAQWLSASERVEAESALERFTAWAEQMDSREVLGVEVDFETTVEVDGERVKLRGSVDRLERDSQGRLRIVDFKTGRHVPTQARVDEMDQLGIYQLAARQGAFDHLAPGEHRVGGAELVYLRKQDGQLPWPKVLTQASLDDAPHGRAVDADSAAEQPHDTWVHEHLSRAVHTIRDERFPASRCERCTFCPFALSCPAMRTEQEVGR</sequence>
<evidence type="ECO:0000256" key="11">
    <source>
        <dbReference type="ARBA" id="ARBA00023235"/>
    </source>
</evidence>
<comment type="similarity">
    <text evidence="1">Belongs to the helicase family. UvrD subfamily.</text>
</comment>
<dbReference type="InterPro" id="IPR011604">
    <property type="entry name" value="PDDEXK-like_dom_sf"/>
</dbReference>
<dbReference type="Gene3D" id="3.90.320.10">
    <property type="match status" value="1"/>
</dbReference>
<evidence type="ECO:0000256" key="3">
    <source>
        <dbReference type="ARBA" id="ARBA00022741"/>
    </source>
</evidence>
<feature type="binding site" evidence="15">
    <location>
        <begin position="48"/>
        <end position="55"/>
    </location>
    <ligand>
        <name>ATP</name>
        <dbReference type="ChEBI" id="CHEBI:30616"/>
    </ligand>
</feature>
<dbReference type="InterPro" id="IPR014016">
    <property type="entry name" value="UvrD-like_ATP-bd"/>
</dbReference>
<evidence type="ECO:0000256" key="10">
    <source>
        <dbReference type="ARBA" id="ARBA00023204"/>
    </source>
</evidence>
<dbReference type="Pfam" id="PF13361">
    <property type="entry name" value="UvrD_C"/>
    <property type="match status" value="1"/>
</dbReference>
<evidence type="ECO:0000259" key="17">
    <source>
        <dbReference type="PROSITE" id="PS51217"/>
    </source>
</evidence>
<organism evidence="18 19">
    <name type="scientific">Luteococcus japonicus LSP_Lj1</name>
    <dbReference type="NCBI Taxonomy" id="1255658"/>
    <lineage>
        <taxon>Bacteria</taxon>
        <taxon>Bacillati</taxon>
        <taxon>Actinomycetota</taxon>
        <taxon>Actinomycetes</taxon>
        <taxon>Propionibacteriales</taxon>
        <taxon>Propionibacteriaceae</taxon>
        <taxon>Luteococcus</taxon>
    </lineage>
</organism>
<feature type="domain" description="UvrD-like helicase C-terminal" evidence="17">
    <location>
        <begin position="321"/>
        <end position="642"/>
    </location>
</feature>
<keyword evidence="3 15" id="KW-0547">Nucleotide-binding</keyword>
<keyword evidence="10" id="KW-0234">DNA repair</keyword>
<dbReference type="GO" id="GO:0033202">
    <property type="term" value="C:DNA helicase complex"/>
    <property type="evidence" value="ECO:0007669"/>
    <property type="project" value="TreeGrafter"/>
</dbReference>
<dbReference type="Proteomes" id="UP000188342">
    <property type="component" value="Unassembled WGS sequence"/>
</dbReference>
<evidence type="ECO:0000256" key="5">
    <source>
        <dbReference type="ARBA" id="ARBA00022801"/>
    </source>
</evidence>
<dbReference type="STRING" id="1255658.FM114_09905"/>
<keyword evidence="7" id="KW-0269">Exonuclease</keyword>
<proteinExistence type="inferred from homology"/>
<evidence type="ECO:0000256" key="1">
    <source>
        <dbReference type="ARBA" id="ARBA00009922"/>
    </source>
</evidence>
<keyword evidence="9" id="KW-0238">DNA-binding</keyword>
<evidence type="ECO:0000256" key="2">
    <source>
        <dbReference type="ARBA" id="ARBA00022722"/>
    </source>
</evidence>
<dbReference type="PROSITE" id="PS51198">
    <property type="entry name" value="UVRD_HELICASE_ATP_BIND"/>
    <property type="match status" value="1"/>
</dbReference>
<name>A0A1R4JW79_9ACTN</name>
<dbReference type="Pfam" id="PF00580">
    <property type="entry name" value="UvrD-helicase"/>
    <property type="match status" value="1"/>
</dbReference>
<comment type="catalytic activity">
    <reaction evidence="14">
        <text>ATP + H2O = ADP + phosphate + H(+)</text>
        <dbReference type="Rhea" id="RHEA:13065"/>
        <dbReference type="ChEBI" id="CHEBI:15377"/>
        <dbReference type="ChEBI" id="CHEBI:15378"/>
        <dbReference type="ChEBI" id="CHEBI:30616"/>
        <dbReference type="ChEBI" id="CHEBI:43474"/>
        <dbReference type="ChEBI" id="CHEBI:456216"/>
        <dbReference type="EC" id="5.6.2.4"/>
    </reaction>
</comment>
<dbReference type="Pfam" id="PF12705">
    <property type="entry name" value="PDDEXK_1"/>
    <property type="match status" value="1"/>
</dbReference>
<dbReference type="PANTHER" id="PTHR11070">
    <property type="entry name" value="UVRD / RECB / PCRA DNA HELICASE FAMILY MEMBER"/>
    <property type="match status" value="1"/>
</dbReference>
<evidence type="ECO:0000256" key="9">
    <source>
        <dbReference type="ARBA" id="ARBA00023125"/>
    </source>
</evidence>
<dbReference type="InterPro" id="IPR013986">
    <property type="entry name" value="DExx_box_DNA_helicase_dom_sf"/>
</dbReference>
<dbReference type="InterPro" id="IPR011335">
    <property type="entry name" value="Restrct_endonuc-II-like"/>
</dbReference>
<keyword evidence="8 15" id="KW-0067">ATP-binding</keyword>
<dbReference type="GO" id="GO:0043138">
    <property type="term" value="F:3'-5' DNA helicase activity"/>
    <property type="evidence" value="ECO:0007669"/>
    <property type="project" value="UniProtKB-EC"/>
</dbReference>
<evidence type="ECO:0000256" key="7">
    <source>
        <dbReference type="ARBA" id="ARBA00022839"/>
    </source>
</evidence>
<dbReference type="GO" id="GO:0000725">
    <property type="term" value="P:recombinational repair"/>
    <property type="evidence" value="ECO:0007669"/>
    <property type="project" value="TreeGrafter"/>
</dbReference>
<evidence type="ECO:0000256" key="13">
    <source>
        <dbReference type="ARBA" id="ARBA00034808"/>
    </source>
</evidence>
<dbReference type="PANTHER" id="PTHR11070:SF59">
    <property type="entry name" value="DNA 3'-5' HELICASE"/>
    <property type="match status" value="1"/>
</dbReference>
<dbReference type="SUPFAM" id="SSF52540">
    <property type="entry name" value="P-loop containing nucleoside triphosphate hydrolases"/>
    <property type="match status" value="1"/>
</dbReference>